<dbReference type="PROSITE" id="PS00292">
    <property type="entry name" value="CYCLINS"/>
    <property type="match status" value="1"/>
</dbReference>
<keyword evidence="1" id="KW-0132">Cell division</keyword>
<dbReference type="SUPFAM" id="SSF47954">
    <property type="entry name" value="Cyclin-like"/>
    <property type="match status" value="2"/>
</dbReference>
<reference evidence="7" key="2">
    <citation type="submission" date="2024-10" db="UniProtKB">
        <authorList>
            <consortium name="EnsemblProtists"/>
        </authorList>
    </citation>
    <scope>IDENTIFICATION</scope>
</reference>
<dbReference type="RefSeq" id="XP_005768266.1">
    <property type="nucleotide sequence ID" value="XM_005768209.1"/>
</dbReference>
<dbReference type="KEGG" id="ehx:EMIHUDRAFT_60705"/>
<dbReference type="FunFam" id="1.10.472.10:FF:000001">
    <property type="entry name" value="G2/mitotic-specific cyclin"/>
    <property type="match status" value="1"/>
</dbReference>
<keyword evidence="5" id="KW-0732">Signal</keyword>
<dbReference type="Pfam" id="PF00134">
    <property type="entry name" value="Cyclin_N"/>
    <property type="match status" value="1"/>
</dbReference>
<dbReference type="InterPro" id="IPR036915">
    <property type="entry name" value="Cyclin-like_sf"/>
</dbReference>
<dbReference type="AlphaFoldDB" id="A0A0D3IX52"/>
<evidence type="ECO:0000313" key="8">
    <source>
        <dbReference type="Proteomes" id="UP000013827"/>
    </source>
</evidence>
<dbReference type="InterPro" id="IPR046965">
    <property type="entry name" value="Cyclin_A/B-like"/>
</dbReference>
<dbReference type="OMA" id="PAIDFCK"/>
<sequence>RQPNITAKMRFLLVDWLVHACYAYKFEDETLHLTVNLIDRFLERKRVLHPQLQLVGVAALMIAAKYEEVEYEPCCSEFARLTRGEFSAKQIRVTERFMLTSLEFKLTTPSSLVFLSQFCKVAGVAPRSDAGHISGYLAELTLGEYKMLSALPSTIAAAAVCLARVLTHCEEPWTNELAHHTGYSDAAVHPC</sequence>
<dbReference type="Gene3D" id="1.10.472.10">
    <property type="entry name" value="Cyclin-like"/>
    <property type="match status" value="2"/>
</dbReference>
<accession>A0A0D3IX52</accession>
<dbReference type="PIRSF" id="PIRSF001771">
    <property type="entry name" value="Cyclin_A_B_D_E"/>
    <property type="match status" value="1"/>
</dbReference>
<dbReference type="InterPro" id="IPR013763">
    <property type="entry name" value="Cyclin-like_dom"/>
</dbReference>
<dbReference type="eggNOG" id="KOG0653">
    <property type="taxonomic scope" value="Eukaryota"/>
</dbReference>
<dbReference type="InterPro" id="IPR006671">
    <property type="entry name" value="Cyclin_N"/>
</dbReference>
<proteinExistence type="inferred from homology"/>
<dbReference type="PaxDb" id="2903-EOD15414"/>
<keyword evidence="3" id="KW-0131">Cell cycle</keyword>
<name>A0A0D3IX52_EMIH1</name>
<dbReference type="HOGENOM" id="CLU_020695_2_4_1"/>
<dbReference type="Pfam" id="PF02984">
    <property type="entry name" value="Cyclin_C"/>
    <property type="match status" value="1"/>
</dbReference>
<feature type="domain" description="Cyclin-like" evidence="6">
    <location>
        <begin position="113"/>
        <end position="191"/>
    </location>
</feature>
<dbReference type="GO" id="GO:0044772">
    <property type="term" value="P:mitotic cell cycle phase transition"/>
    <property type="evidence" value="ECO:0007669"/>
    <property type="project" value="InterPro"/>
</dbReference>
<dbReference type="Proteomes" id="UP000013827">
    <property type="component" value="Unassembled WGS sequence"/>
</dbReference>
<evidence type="ECO:0000256" key="1">
    <source>
        <dbReference type="ARBA" id="ARBA00022618"/>
    </source>
</evidence>
<organism evidence="7 8">
    <name type="scientific">Emiliania huxleyi (strain CCMP1516)</name>
    <dbReference type="NCBI Taxonomy" id="280463"/>
    <lineage>
        <taxon>Eukaryota</taxon>
        <taxon>Haptista</taxon>
        <taxon>Haptophyta</taxon>
        <taxon>Prymnesiophyceae</taxon>
        <taxon>Isochrysidales</taxon>
        <taxon>Noelaerhabdaceae</taxon>
        <taxon>Emiliania</taxon>
    </lineage>
</organism>
<feature type="domain" description="Cyclin-like" evidence="6">
    <location>
        <begin position="15"/>
        <end position="100"/>
    </location>
</feature>
<keyword evidence="8" id="KW-1185">Reference proteome</keyword>
<dbReference type="GeneID" id="17261986"/>
<dbReference type="RefSeq" id="XP_005767843.1">
    <property type="nucleotide sequence ID" value="XM_005767786.1"/>
</dbReference>
<evidence type="ECO:0000259" key="6">
    <source>
        <dbReference type="SMART" id="SM00385"/>
    </source>
</evidence>
<dbReference type="GO" id="GO:0051301">
    <property type="term" value="P:cell division"/>
    <property type="evidence" value="ECO:0007669"/>
    <property type="project" value="UniProtKB-KW"/>
</dbReference>
<protein>
    <recommendedName>
        <fullName evidence="6">Cyclin-like domain-containing protein</fullName>
    </recommendedName>
</protein>
<dbReference type="GO" id="GO:0016538">
    <property type="term" value="F:cyclin-dependent protein serine/threonine kinase regulator activity"/>
    <property type="evidence" value="ECO:0007669"/>
    <property type="project" value="InterPro"/>
</dbReference>
<dbReference type="InterPro" id="IPR039361">
    <property type="entry name" value="Cyclin"/>
</dbReference>
<evidence type="ECO:0000256" key="4">
    <source>
        <dbReference type="RuleBase" id="RU000383"/>
    </source>
</evidence>
<evidence type="ECO:0000256" key="3">
    <source>
        <dbReference type="ARBA" id="ARBA00023306"/>
    </source>
</evidence>
<evidence type="ECO:0000313" key="7">
    <source>
        <dbReference type="EnsemblProtists" id="EOD15837"/>
    </source>
</evidence>
<evidence type="ECO:0000256" key="2">
    <source>
        <dbReference type="ARBA" id="ARBA00023127"/>
    </source>
</evidence>
<evidence type="ECO:0000256" key="5">
    <source>
        <dbReference type="SAM" id="SignalP"/>
    </source>
</evidence>
<dbReference type="GeneID" id="17261564"/>
<feature type="signal peptide" evidence="5">
    <location>
        <begin position="1"/>
        <end position="23"/>
    </location>
</feature>
<comment type="similarity">
    <text evidence="4">Belongs to the cyclin family.</text>
</comment>
<dbReference type="InterPro" id="IPR048258">
    <property type="entry name" value="Cyclins_cyclin-box"/>
</dbReference>
<dbReference type="PANTHER" id="PTHR10177">
    <property type="entry name" value="CYCLINS"/>
    <property type="match status" value="1"/>
</dbReference>
<dbReference type="EnsemblProtists" id="EOD15414">
    <property type="protein sequence ID" value="EOD15414"/>
    <property type="gene ID" value="EMIHUDRAFT_60705"/>
</dbReference>
<dbReference type="InterPro" id="IPR004367">
    <property type="entry name" value="Cyclin_C-dom"/>
</dbReference>
<keyword evidence="2 4" id="KW-0195">Cyclin</keyword>
<dbReference type="STRING" id="2903.R1E391"/>
<dbReference type="EnsemblProtists" id="EOD15837">
    <property type="protein sequence ID" value="EOD15837"/>
    <property type="gene ID" value="EMIHUDRAFT_55358"/>
</dbReference>
<reference evidence="8" key="1">
    <citation type="journal article" date="2013" name="Nature">
        <title>Pan genome of the phytoplankton Emiliania underpins its global distribution.</title>
        <authorList>
            <person name="Read B.A."/>
            <person name="Kegel J."/>
            <person name="Klute M.J."/>
            <person name="Kuo A."/>
            <person name="Lefebvre S.C."/>
            <person name="Maumus F."/>
            <person name="Mayer C."/>
            <person name="Miller J."/>
            <person name="Monier A."/>
            <person name="Salamov A."/>
            <person name="Young J."/>
            <person name="Aguilar M."/>
            <person name="Claverie J.M."/>
            <person name="Frickenhaus S."/>
            <person name="Gonzalez K."/>
            <person name="Herman E.K."/>
            <person name="Lin Y.C."/>
            <person name="Napier J."/>
            <person name="Ogata H."/>
            <person name="Sarno A.F."/>
            <person name="Shmutz J."/>
            <person name="Schroeder D."/>
            <person name="de Vargas C."/>
            <person name="Verret F."/>
            <person name="von Dassow P."/>
            <person name="Valentin K."/>
            <person name="Van de Peer Y."/>
            <person name="Wheeler G."/>
            <person name="Dacks J.B."/>
            <person name="Delwiche C.F."/>
            <person name="Dyhrman S.T."/>
            <person name="Glockner G."/>
            <person name="John U."/>
            <person name="Richards T."/>
            <person name="Worden A.Z."/>
            <person name="Zhang X."/>
            <person name="Grigoriev I.V."/>
            <person name="Allen A.E."/>
            <person name="Bidle K."/>
            <person name="Borodovsky M."/>
            <person name="Bowler C."/>
            <person name="Brownlee C."/>
            <person name="Cock J.M."/>
            <person name="Elias M."/>
            <person name="Gladyshev V.N."/>
            <person name="Groth M."/>
            <person name="Guda C."/>
            <person name="Hadaegh A."/>
            <person name="Iglesias-Rodriguez M.D."/>
            <person name="Jenkins J."/>
            <person name="Jones B.M."/>
            <person name="Lawson T."/>
            <person name="Leese F."/>
            <person name="Lindquist E."/>
            <person name="Lobanov A."/>
            <person name="Lomsadze A."/>
            <person name="Malik S.B."/>
            <person name="Marsh M.E."/>
            <person name="Mackinder L."/>
            <person name="Mock T."/>
            <person name="Mueller-Roeber B."/>
            <person name="Pagarete A."/>
            <person name="Parker M."/>
            <person name="Probert I."/>
            <person name="Quesneville H."/>
            <person name="Raines C."/>
            <person name="Rensing S.A."/>
            <person name="Riano-Pachon D.M."/>
            <person name="Richier S."/>
            <person name="Rokitta S."/>
            <person name="Shiraiwa Y."/>
            <person name="Soanes D.M."/>
            <person name="van der Giezen M."/>
            <person name="Wahlund T.M."/>
            <person name="Williams B."/>
            <person name="Wilson W."/>
            <person name="Wolfe G."/>
            <person name="Wurch L.L."/>
        </authorList>
    </citation>
    <scope>NUCLEOTIDE SEQUENCE</scope>
</reference>
<feature type="chain" id="PRO_5044053520" description="Cyclin-like domain-containing protein" evidence="5">
    <location>
        <begin position="24"/>
        <end position="191"/>
    </location>
</feature>
<dbReference type="KEGG" id="ehx:EMIHUDRAFT_55358"/>
<dbReference type="SMART" id="SM00385">
    <property type="entry name" value="CYCLIN"/>
    <property type="match status" value="2"/>
</dbReference>